<feature type="chain" id="PRO_5046123515" evidence="1">
    <location>
        <begin position="19"/>
        <end position="1151"/>
    </location>
</feature>
<sequence>MIRNAFFMALVCCGCSFAAWGQLTYDQNITPDTIYGSGNSNGEFTVSRFNGIELGLRAKVPFSGLINSSGDGRYHYSLPQTDHDNNPATANRWNFDWTINTDFDSSNGSELDEYTYELGLDADPGPGVDYLIFDPVTPTAQTPFYDHSIGNNGTANGEGIEATDEASYLNLLTTQNVLQQSWRYSFFPFAPLDTYDPDQPGQYSVYLEIKNTMGLTLARTEIEVMIGGPTFDDLVTPEVIFGTGNSNGNFTIKRVTGIELGLRAKIPFSGTINSTGDGRYLYTLDETNHDNNPGTDNRWNFDWTINTDFDNSNGSKLSAYTYELGMDADPTAATDYLVFDPVTPSMQAPFFDHSIGDNTTLNGGGNEATDATEYLNLLDNNNVLQQSWRYAFFPLAPLDGYNPNSPGTYNVYLAIKDLNGVEIARNEIVVNIISTSYDDNVTPEVIFGTGNSNGLFTINRNNGLELGLRAKIPFSGQINSAGDGRYFYSLEDTDHDNNPGTDNRWNFDWTVNTDFDNSNGSELNQYTYEMGMDADPGPGTDYLIFDPVTPSAQAPFFDHSIGDNNTGNGQGTEATNEVEYLNLLATGNVLQQSWRYAFFPTSPLDGYDPNVPGTYQVYLAIKDQQGNTLVRTEIVVIIGQTYDDLVTPDIIFGSGNVNELFAISRNDSVEVGLRAKIPFIGTTNSNGDGTYSYSLAETDHDNDPGTDNRWNFDWTVNTDYNGQSNQNITAYTYELGMDSDPGPGTDFVTFDPITPSAQAPFFDHAIGDNNTGNGGGTVGDAGTYPGLIANNNVAQNSWRYAFFNGIPPLDQYDPDVPGNYVVYLAVKDGEEVLARTDIQVLIGGAKENTIPVATPDQYSIPEDQLLVVDAFSGLLINDIDADLDTLRLTTPETITMNGMGGELMLAGDGSFVYLPPTDLNGTDDHNYQVTDGVNVVPSSLQITVTPVNDAPDFSILGDVLYTDLDGNTPVFRAIENYTYDYVFGPADEASQQVLTFNSQIVADPDGVLNQVIANTDGFLILELSQNLGIALVEISMQDDGGTTDGGEDTSATQMFSVANLDIIFRNGFEASQVVGLNEYLNRLSFYDPVNPNRSVRLNGPTFDAASGRIRFLGMTLRLNPESSKSVTQEYIRQWLKAVLTFRGHSLAMNWQ</sequence>
<dbReference type="InterPro" id="IPR041690">
    <property type="entry name" value="Cadherin_5"/>
</dbReference>
<dbReference type="RefSeq" id="WP_077411461.1">
    <property type="nucleotide sequence ID" value="NZ_JBHRTS010000003.1"/>
</dbReference>
<evidence type="ECO:0000313" key="4">
    <source>
        <dbReference type="Proteomes" id="UP001595533"/>
    </source>
</evidence>
<keyword evidence="1" id="KW-0732">Signal</keyword>
<organism evidence="3 4">
    <name type="scientific">Marinicella sediminis</name>
    <dbReference type="NCBI Taxonomy" id="1792834"/>
    <lineage>
        <taxon>Bacteria</taxon>
        <taxon>Pseudomonadati</taxon>
        <taxon>Pseudomonadota</taxon>
        <taxon>Gammaproteobacteria</taxon>
        <taxon>Lysobacterales</taxon>
        <taxon>Marinicellaceae</taxon>
        <taxon>Marinicella</taxon>
    </lineage>
</organism>
<accession>A0ABV7JBY9</accession>
<feature type="signal peptide" evidence="1">
    <location>
        <begin position="1"/>
        <end position="18"/>
    </location>
</feature>
<protein>
    <submittedName>
        <fullName evidence="3">Cadherin-like domain-containing protein</fullName>
    </submittedName>
</protein>
<name>A0ABV7JBY9_9GAMM</name>
<dbReference type="EMBL" id="JBHRTS010000003">
    <property type="protein sequence ID" value="MFC3193733.1"/>
    <property type="molecule type" value="Genomic_DNA"/>
</dbReference>
<evidence type="ECO:0000259" key="2">
    <source>
        <dbReference type="Pfam" id="PF17892"/>
    </source>
</evidence>
<proteinExistence type="predicted"/>
<dbReference type="Proteomes" id="UP001595533">
    <property type="component" value="Unassembled WGS sequence"/>
</dbReference>
<keyword evidence="4" id="KW-1185">Reference proteome</keyword>
<gene>
    <name evidence="3" type="ORF">ACFODZ_05730</name>
</gene>
<feature type="domain" description="Cadherin-like" evidence="2">
    <location>
        <begin position="848"/>
        <end position="945"/>
    </location>
</feature>
<dbReference type="Pfam" id="PF17892">
    <property type="entry name" value="Cadherin_5"/>
    <property type="match status" value="1"/>
</dbReference>
<comment type="caution">
    <text evidence="3">The sequence shown here is derived from an EMBL/GenBank/DDBJ whole genome shotgun (WGS) entry which is preliminary data.</text>
</comment>
<evidence type="ECO:0000313" key="3">
    <source>
        <dbReference type="EMBL" id="MFC3193733.1"/>
    </source>
</evidence>
<reference evidence="4" key="1">
    <citation type="journal article" date="2019" name="Int. J. Syst. Evol. Microbiol.">
        <title>The Global Catalogue of Microorganisms (GCM) 10K type strain sequencing project: providing services to taxonomists for standard genome sequencing and annotation.</title>
        <authorList>
            <consortium name="The Broad Institute Genomics Platform"/>
            <consortium name="The Broad Institute Genome Sequencing Center for Infectious Disease"/>
            <person name="Wu L."/>
            <person name="Ma J."/>
        </authorList>
    </citation>
    <scope>NUCLEOTIDE SEQUENCE [LARGE SCALE GENOMIC DNA]</scope>
    <source>
        <strain evidence="4">KCTC 42953</strain>
    </source>
</reference>
<evidence type="ECO:0000256" key="1">
    <source>
        <dbReference type="SAM" id="SignalP"/>
    </source>
</evidence>